<dbReference type="CDD" id="cd02980">
    <property type="entry name" value="TRX_Fd_family"/>
    <property type="match status" value="1"/>
</dbReference>
<dbReference type="GO" id="GO:0046872">
    <property type="term" value="F:metal ion binding"/>
    <property type="evidence" value="ECO:0007669"/>
    <property type="project" value="UniProtKB-KW"/>
</dbReference>
<dbReference type="Gene3D" id="3.40.30.10">
    <property type="entry name" value="Glutaredoxin"/>
    <property type="match status" value="1"/>
</dbReference>
<name>A0A0P6XX64_9CHLR</name>
<dbReference type="SUPFAM" id="SSF52833">
    <property type="entry name" value="Thioredoxin-like"/>
    <property type="match status" value="1"/>
</dbReference>
<dbReference type="RefSeq" id="WP_061917522.1">
    <property type="nucleotide sequence ID" value="NZ_DF967971.1"/>
</dbReference>
<evidence type="ECO:0000256" key="1">
    <source>
        <dbReference type="ARBA" id="ARBA00022723"/>
    </source>
</evidence>
<dbReference type="PANTHER" id="PTHR43578:SF3">
    <property type="entry name" value="NADH-QUINONE OXIDOREDUCTASE SUBUNIT F"/>
    <property type="match status" value="1"/>
</dbReference>
<dbReference type="AlphaFoldDB" id="A0A0P6XX64"/>
<dbReference type="Proteomes" id="UP000050514">
    <property type="component" value="Unassembled WGS sequence"/>
</dbReference>
<keyword evidence="5" id="KW-1185">Reference proteome</keyword>
<gene>
    <name evidence="4" type="ORF">AC812_13815</name>
</gene>
<dbReference type="STRING" id="360411.AC812_13815"/>
<dbReference type="PANTHER" id="PTHR43578">
    <property type="entry name" value="NADH-QUINONE OXIDOREDUCTASE SUBUNIT F"/>
    <property type="match status" value="1"/>
</dbReference>
<reference evidence="4 5" key="1">
    <citation type="submission" date="2015-07" db="EMBL/GenBank/DDBJ databases">
        <title>Draft genome of Bellilinea caldifistulae DSM 17877.</title>
        <authorList>
            <person name="Hemp J."/>
            <person name="Ward L.M."/>
            <person name="Pace L.A."/>
            <person name="Fischer W.W."/>
        </authorList>
    </citation>
    <scope>NUCLEOTIDE SEQUENCE [LARGE SCALE GENOMIC DNA]</scope>
    <source>
        <strain evidence="4 5">GOMI-1</strain>
    </source>
</reference>
<evidence type="ECO:0000313" key="5">
    <source>
        <dbReference type="Proteomes" id="UP000050514"/>
    </source>
</evidence>
<dbReference type="PATRIC" id="fig|360411.5.peg.2460"/>
<evidence type="ECO:0000256" key="3">
    <source>
        <dbReference type="ARBA" id="ARBA00023014"/>
    </source>
</evidence>
<keyword evidence="1" id="KW-0479">Metal-binding</keyword>
<evidence type="ECO:0000256" key="2">
    <source>
        <dbReference type="ARBA" id="ARBA00023004"/>
    </source>
</evidence>
<keyword evidence="3" id="KW-0411">Iron-sulfur</keyword>
<organism evidence="4 5">
    <name type="scientific">Bellilinea caldifistulae</name>
    <dbReference type="NCBI Taxonomy" id="360411"/>
    <lineage>
        <taxon>Bacteria</taxon>
        <taxon>Bacillati</taxon>
        <taxon>Chloroflexota</taxon>
        <taxon>Anaerolineae</taxon>
        <taxon>Anaerolineales</taxon>
        <taxon>Anaerolineaceae</taxon>
        <taxon>Bellilinea</taxon>
    </lineage>
</organism>
<protein>
    <submittedName>
        <fullName evidence="4">NADH dehydrogenase</fullName>
    </submittedName>
</protein>
<dbReference type="GO" id="GO:0051536">
    <property type="term" value="F:iron-sulfur cluster binding"/>
    <property type="evidence" value="ECO:0007669"/>
    <property type="project" value="UniProtKB-KW"/>
</dbReference>
<dbReference type="EMBL" id="LGHJ01000019">
    <property type="protein sequence ID" value="KPL73859.1"/>
    <property type="molecule type" value="Genomic_DNA"/>
</dbReference>
<dbReference type="InterPro" id="IPR036249">
    <property type="entry name" value="Thioredoxin-like_sf"/>
</dbReference>
<accession>A0A0P6XX64</accession>
<proteinExistence type="predicted"/>
<dbReference type="OrthoDB" id="9800692at2"/>
<evidence type="ECO:0000313" key="4">
    <source>
        <dbReference type="EMBL" id="KPL73859.1"/>
    </source>
</evidence>
<sequence>MPTIKSLDDLKRIREEALEKRKVKTASGQVQVIVGMGTCGIAAGARDAMKAILETIQNENLEGVIVTQTGCIGLCEKEPIVQVVVGDQPKVTYGKVSPDVARQIMKEHVKNGNVLKEYVIQV</sequence>
<comment type="caution">
    <text evidence="4">The sequence shown here is derived from an EMBL/GenBank/DDBJ whole genome shotgun (WGS) entry which is preliminary data.</text>
</comment>
<keyword evidence="2" id="KW-0408">Iron</keyword>